<dbReference type="EMBL" id="PDSH01000009">
    <property type="protein sequence ID" value="PIE25279.1"/>
    <property type="molecule type" value="Genomic_DNA"/>
</dbReference>
<reference evidence="3 4" key="1">
    <citation type="submission" date="2017-10" db="EMBL/GenBank/DDBJ databases">
        <title>Novel microbial diversity and functional potential in the marine mammal oral microbiome.</title>
        <authorList>
            <person name="Dudek N.K."/>
            <person name="Sun C.L."/>
            <person name="Burstein D."/>
            <person name="Kantor R.S."/>
            <person name="Aliaga Goltsman D.S."/>
            <person name="Bik E.M."/>
            <person name="Thomas B.C."/>
            <person name="Banfield J.F."/>
            <person name="Relman D.A."/>
        </authorList>
    </citation>
    <scope>NUCLEOTIDE SEQUENCE [LARGE SCALE GENOMIC DNA]</scope>
    <source>
        <strain evidence="3">DOLJORAL78_47_21</strain>
    </source>
</reference>
<feature type="domain" description="RCK N-terminal" evidence="2">
    <location>
        <begin position="287"/>
        <end position="399"/>
    </location>
</feature>
<dbReference type="AlphaFoldDB" id="A0A2G6JRX3"/>
<keyword evidence="1" id="KW-0812">Transmembrane</keyword>
<protein>
    <submittedName>
        <fullName evidence="3">Potassium transporter TrkA</fullName>
    </submittedName>
</protein>
<dbReference type="PROSITE" id="PS51201">
    <property type="entry name" value="RCK_N"/>
    <property type="match status" value="2"/>
</dbReference>
<comment type="caution">
    <text evidence="3">The sequence shown here is derived from an EMBL/GenBank/DDBJ whole genome shotgun (WGS) entry which is preliminary data.</text>
</comment>
<evidence type="ECO:0000259" key="2">
    <source>
        <dbReference type="PROSITE" id="PS51201"/>
    </source>
</evidence>
<gene>
    <name evidence="3" type="ORF">CSA60_01050</name>
</gene>
<dbReference type="InterPro" id="IPR036291">
    <property type="entry name" value="NAD(P)-bd_dom_sf"/>
</dbReference>
<dbReference type="Proteomes" id="UP000243469">
    <property type="component" value="Unassembled WGS sequence"/>
</dbReference>
<feature type="domain" description="RCK N-terminal" evidence="2">
    <location>
        <begin position="123"/>
        <end position="246"/>
    </location>
</feature>
<accession>A0A2G6JRX3</accession>
<name>A0A2G6JRX3_NEPCE</name>
<keyword evidence="1" id="KW-0472">Membrane</keyword>
<dbReference type="Pfam" id="PF02254">
    <property type="entry name" value="TrkA_N"/>
    <property type="match status" value="2"/>
</dbReference>
<keyword evidence="1" id="KW-1133">Transmembrane helix</keyword>
<dbReference type="SUPFAM" id="SSF51735">
    <property type="entry name" value="NAD(P)-binding Rossmann-fold domains"/>
    <property type="match status" value="2"/>
</dbReference>
<dbReference type="GO" id="GO:0006813">
    <property type="term" value="P:potassium ion transport"/>
    <property type="evidence" value="ECO:0007669"/>
    <property type="project" value="InterPro"/>
</dbReference>
<feature type="transmembrane region" description="Helical" evidence="1">
    <location>
        <begin position="77"/>
        <end position="100"/>
    </location>
</feature>
<feature type="transmembrane region" description="Helical" evidence="1">
    <location>
        <begin position="12"/>
        <end position="35"/>
    </location>
</feature>
<evidence type="ECO:0000313" key="3">
    <source>
        <dbReference type="EMBL" id="PIE25279.1"/>
    </source>
</evidence>
<dbReference type="SUPFAM" id="SSF81324">
    <property type="entry name" value="Voltage-gated potassium channels"/>
    <property type="match status" value="1"/>
</dbReference>
<evidence type="ECO:0000313" key="4">
    <source>
        <dbReference type="Proteomes" id="UP000243469"/>
    </source>
</evidence>
<feature type="transmembrane region" description="Helical" evidence="1">
    <location>
        <begin position="47"/>
        <end position="70"/>
    </location>
</feature>
<dbReference type="InterPro" id="IPR050721">
    <property type="entry name" value="Trk_Ktr_HKT_K-transport"/>
</dbReference>
<evidence type="ECO:0000256" key="1">
    <source>
        <dbReference type="SAM" id="Phobius"/>
    </source>
</evidence>
<dbReference type="STRING" id="207954.MED92_15650"/>
<dbReference type="Gene3D" id="3.40.50.720">
    <property type="entry name" value="NAD(P)-binding Rossmann-like Domain"/>
    <property type="match status" value="2"/>
</dbReference>
<organism evidence="3 4">
    <name type="scientific">Neptuniibacter caesariensis</name>
    <dbReference type="NCBI Taxonomy" id="207954"/>
    <lineage>
        <taxon>Bacteria</taxon>
        <taxon>Pseudomonadati</taxon>
        <taxon>Pseudomonadota</taxon>
        <taxon>Gammaproteobacteria</taxon>
        <taxon>Oceanospirillales</taxon>
        <taxon>Oceanospirillaceae</taxon>
        <taxon>Neptuniibacter</taxon>
    </lineage>
</organism>
<dbReference type="PANTHER" id="PTHR43833">
    <property type="entry name" value="POTASSIUM CHANNEL PROTEIN 2-RELATED-RELATED"/>
    <property type="match status" value="1"/>
</dbReference>
<sequence length="564" mass="63612">MNNVIYLFLRRVRAPLITLITVYSISVLGFVLIPGMDDEGNVYHMDFFHAAYFVSFMGSTIGFGEVPYAFTSAQRMWTLFCIYATVIAWLYSIGTTISLFQEPVFRRMLRRRSFTAAVKALNEPFYLICGYGVTGGVVVRQLARRDIRVVVLEVDQDRVDALEMAELPISVPALCADASLPDILDAAGLQHDKCIGVMALTNNDHVNLSIAIASKLLCPDRLVISRTESDTTTENLQSFGTNLVVDPFRTYAQYLSLAAHAPYMHLVYDWIHSPDHRPVASVYQRTKGNWIICGHGRFGRALYRAFDESDVDLKIVDVDADKIVDLPNQVVGVGTEAHTLLEAGVMDAVGIVAGTQNDADNLSIIMTARELNPNILTVVRQNIHENKLVFQNSRADFVMEPGRIIANRVLAHVKSPLLPAFIEEMLEHYDDVWAHTLINRMSSIVGDDELDSWAYVVSEEETPALMEAQRQGFDLKLSLFFKDPHNRKRNLHAFPLMLRRDGVIDMLPGELDEIREGDEILICGLRKANRRMRWTVNNYNVLHYVVTGNDASNNLLSRFFQKHS</sequence>
<dbReference type="InterPro" id="IPR003148">
    <property type="entry name" value="RCK_N"/>
</dbReference>
<proteinExistence type="predicted"/>